<keyword evidence="5" id="KW-0560">Oxidoreductase</keyword>
<dbReference type="InterPro" id="IPR009100">
    <property type="entry name" value="AcylCoA_DH/oxidase_NM_dom_sf"/>
</dbReference>
<evidence type="ECO:0000313" key="9">
    <source>
        <dbReference type="EMBL" id="CAB5037778.1"/>
    </source>
</evidence>
<dbReference type="GO" id="GO:0003995">
    <property type="term" value="F:acyl-CoA dehydrogenase activity"/>
    <property type="evidence" value="ECO:0007669"/>
    <property type="project" value="TreeGrafter"/>
</dbReference>
<dbReference type="GO" id="GO:0050660">
    <property type="term" value="F:flavin adenine dinucleotide binding"/>
    <property type="evidence" value="ECO:0007669"/>
    <property type="project" value="InterPro"/>
</dbReference>
<accession>A0A6J7SBE9</accession>
<proteinExistence type="inferred from homology"/>
<dbReference type="SUPFAM" id="SSF47203">
    <property type="entry name" value="Acyl-CoA dehydrogenase C-terminal domain-like"/>
    <property type="match status" value="1"/>
</dbReference>
<reference evidence="9" key="1">
    <citation type="submission" date="2020-05" db="EMBL/GenBank/DDBJ databases">
        <authorList>
            <person name="Chiriac C."/>
            <person name="Salcher M."/>
            <person name="Ghai R."/>
            <person name="Kavagutti S V."/>
        </authorList>
    </citation>
    <scope>NUCLEOTIDE SEQUENCE</scope>
</reference>
<dbReference type="SUPFAM" id="SSF56645">
    <property type="entry name" value="Acyl-CoA dehydrogenase NM domain-like"/>
    <property type="match status" value="1"/>
</dbReference>
<name>A0A6J7SBE9_9ZZZZ</name>
<evidence type="ECO:0000256" key="3">
    <source>
        <dbReference type="ARBA" id="ARBA00022630"/>
    </source>
</evidence>
<sequence length="349" mass="37046">MDLVELRRHDYALDEISQEVLVAFGDFFRDQCPSSLVRESQPVGFSQELWDRLVEMGTTTMGLPESVGGDGAGMVELALVAEEFGRAVAPVPYIEHVVTSRALARANNPALADVIAAAANGSRILALASAPVMPGTKQLIPAGAIARDVLAMVGDALVLYSADTPPAHVPNQGSTPLAWWDLFSLPNRTVVATGEEALAIYTRAHDERMVLTASALVGLTEYALGLTVEFTKTRETMGVLISTLQGVAFPLTDIATNIAGARNIARKAAWFLDFDPETRPELPAIALVYAAQTATQGTQQAAHLQGGLGFTVENDISLYFLRSKGWGSLAGDPTAHLAAIGKHVLSSVN</sequence>
<evidence type="ECO:0000256" key="5">
    <source>
        <dbReference type="ARBA" id="ARBA00023002"/>
    </source>
</evidence>
<dbReference type="InterPro" id="IPR036250">
    <property type="entry name" value="AcylCo_DH-like_C"/>
</dbReference>
<evidence type="ECO:0000259" key="7">
    <source>
        <dbReference type="Pfam" id="PF02771"/>
    </source>
</evidence>
<comment type="similarity">
    <text evidence="2">Belongs to the acyl-CoA dehydrogenase family.</text>
</comment>
<dbReference type="Pfam" id="PF00441">
    <property type="entry name" value="Acyl-CoA_dh_1"/>
    <property type="match status" value="1"/>
</dbReference>
<evidence type="ECO:0000259" key="6">
    <source>
        <dbReference type="Pfam" id="PF00441"/>
    </source>
</evidence>
<dbReference type="PANTHER" id="PTHR43884">
    <property type="entry name" value="ACYL-COA DEHYDROGENASE"/>
    <property type="match status" value="1"/>
</dbReference>
<dbReference type="EMBL" id="CAFBMC010000001">
    <property type="protein sequence ID" value="CAB4887260.1"/>
    <property type="molecule type" value="Genomic_DNA"/>
</dbReference>
<gene>
    <name evidence="8" type="ORF">UFOPK3495_00017</name>
    <name evidence="9" type="ORF">UFOPK4237_00701</name>
</gene>
<dbReference type="PANTHER" id="PTHR43884:SF20">
    <property type="entry name" value="ACYL-COA DEHYDROGENASE FADE28"/>
    <property type="match status" value="1"/>
</dbReference>
<comment type="cofactor">
    <cofactor evidence="1">
        <name>FAD</name>
        <dbReference type="ChEBI" id="CHEBI:57692"/>
    </cofactor>
</comment>
<feature type="domain" description="Acyl-CoA dehydrogenase/oxidase C-terminal" evidence="6">
    <location>
        <begin position="203"/>
        <end position="344"/>
    </location>
</feature>
<dbReference type="InterPro" id="IPR037069">
    <property type="entry name" value="AcylCoA_DH/ox_N_sf"/>
</dbReference>
<organism evidence="9">
    <name type="scientific">freshwater metagenome</name>
    <dbReference type="NCBI Taxonomy" id="449393"/>
    <lineage>
        <taxon>unclassified sequences</taxon>
        <taxon>metagenomes</taxon>
        <taxon>ecological metagenomes</taxon>
    </lineage>
</organism>
<dbReference type="InterPro" id="IPR009075">
    <property type="entry name" value="AcylCo_DH/oxidase_C"/>
</dbReference>
<keyword evidence="4" id="KW-0274">FAD</keyword>
<dbReference type="InterPro" id="IPR013786">
    <property type="entry name" value="AcylCoA_DH/ox_N"/>
</dbReference>
<evidence type="ECO:0000256" key="4">
    <source>
        <dbReference type="ARBA" id="ARBA00022827"/>
    </source>
</evidence>
<dbReference type="Pfam" id="PF02771">
    <property type="entry name" value="Acyl-CoA_dh_N"/>
    <property type="match status" value="1"/>
</dbReference>
<keyword evidence="3" id="KW-0285">Flavoprotein</keyword>
<dbReference type="Gene3D" id="1.20.140.10">
    <property type="entry name" value="Butyryl-CoA Dehydrogenase, subunit A, domain 3"/>
    <property type="match status" value="1"/>
</dbReference>
<evidence type="ECO:0000256" key="2">
    <source>
        <dbReference type="ARBA" id="ARBA00009347"/>
    </source>
</evidence>
<evidence type="ECO:0000313" key="8">
    <source>
        <dbReference type="EMBL" id="CAB4887260.1"/>
    </source>
</evidence>
<dbReference type="AlphaFoldDB" id="A0A6J7SBE9"/>
<evidence type="ECO:0000256" key="1">
    <source>
        <dbReference type="ARBA" id="ARBA00001974"/>
    </source>
</evidence>
<dbReference type="Gene3D" id="1.10.540.10">
    <property type="entry name" value="Acyl-CoA dehydrogenase/oxidase, N-terminal domain"/>
    <property type="match status" value="1"/>
</dbReference>
<protein>
    <submittedName>
        <fullName evidence="9">Unannotated protein</fullName>
    </submittedName>
</protein>
<dbReference type="EMBL" id="CAFBPZ010000036">
    <property type="protein sequence ID" value="CAB5037778.1"/>
    <property type="molecule type" value="Genomic_DNA"/>
</dbReference>
<feature type="domain" description="Acyl-CoA dehydrogenase/oxidase N-terminal" evidence="7">
    <location>
        <begin position="25"/>
        <end position="94"/>
    </location>
</feature>